<evidence type="ECO:0000256" key="6">
    <source>
        <dbReference type="RuleBase" id="RU003627"/>
    </source>
</evidence>
<dbReference type="FunCoup" id="A0A2K1KN28">
    <property type="interactions" value="1909"/>
</dbReference>
<comment type="similarity">
    <text evidence="5 6">Belongs to the RuBisCO small chain family.</text>
</comment>
<keyword evidence="5" id="KW-0150">Chloroplast</keyword>
<keyword evidence="3 5" id="KW-0601">Photorespiration</keyword>
<dbReference type="Pfam" id="PF00101">
    <property type="entry name" value="RuBisCO_small"/>
    <property type="match status" value="1"/>
</dbReference>
<dbReference type="EMBL" id="ABEU02000004">
    <property type="protein sequence ID" value="PNR55183.1"/>
    <property type="molecule type" value="Genomic_DNA"/>
</dbReference>
<dbReference type="SUPFAM" id="SSF55239">
    <property type="entry name" value="RuBisCO, small subunit"/>
    <property type="match status" value="1"/>
</dbReference>
<dbReference type="HAMAP" id="MF_00859">
    <property type="entry name" value="RuBisCO_S_bact"/>
    <property type="match status" value="1"/>
</dbReference>
<evidence type="ECO:0000313" key="9">
    <source>
        <dbReference type="EnsemblPlants" id="Pp3c4_11770V3.1"/>
    </source>
</evidence>
<dbReference type="GO" id="GO:0009853">
    <property type="term" value="P:photorespiration"/>
    <property type="evidence" value="ECO:0007669"/>
    <property type="project" value="UniProtKB-UniRule"/>
</dbReference>
<proteinExistence type="inferred from homology"/>
<protein>
    <recommendedName>
        <fullName evidence="5">Ribulose bisphosphate carboxylase small subunit, chloroplastic</fullName>
        <shortName evidence="5">RuBisCO small subunit</shortName>
    </recommendedName>
</protein>
<gene>
    <name evidence="5" type="primary">RBCS</name>
    <name evidence="8" type="ORF">PHYPA_006078</name>
</gene>
<dbReference type="CDD" id="cd03527">
    <property type="entry name" value="RuBisCO_small"/>
    <property type="match status" value="1"/>
</dbReference>
<sequence>MRLFSHPKTAPYNFSTGSVKKTQSGVKENEGGERGLRIDEAAPLLESHLSARMHGKAGKTIRSNPICLCSARSCGHDQITSFRWVLHNFNCTIASTLSTYPRNSTCFRWVCSIHGFAMASIVAASTVAAPAAFATASSDSSTSRSTSTKAFAGLKSATLCASKAQTLSSVQNGSRVQCMQVWNPIGQTKFETFSYLPPLSDDAIAKQNSNGVSRVNNSSPGYYDGRYWTMWKLPMLGCQDSAQVLREIEECKKTFPGCYVRVLGFDNVKQVQICGFLVARPN</sequence>
<name>A0A2K1KN28_PHYPA</name>
<dbReference type="SMART" id="SM00961">
    <property type="entry name" value="RuBisCO_small"/>
    <property type="match status" value="1"/>
</dbReference>
<evidence type="ECO:0000256" key="5">
    <source>
        <dbReference type="HAMAP-Rule" id="MF_00860"/>
    </source>
</evidence>
<evidence type="ECO:0000256" key="1">
    <source>
        <dbReference type="ARBA" id="ARBA00022531"/>
    </source>
</evidence>
<dbReference type="EnsemblPlants" id="Pp3c4_11770V3.1">
    <property type="protein sequence ID" value="Pp3c4_11770V3.1"/>
    <property type="gene ID" value="Pp3c4_11770"/>
</dbReference>
<evidence type="ECO:0000256" key="2">
    <source>
        <dbReference type="ARBA" id="ARBA00022567"/>
    </source>
</evidence>
<dbReference type="GO" id="GO:0009507">
    <property type="term" value="C:chloroplast"/>
    <property type="evidence" value="ECO:0007669"/>
    <property type="project" value="UniProtKB-SubCell"/>
</dbReference>
<evidence type="ECO:0000256" key="3">
    <source>
        <dbReference type="ARBA" id="ARBA00023238"/>
    </source>
</evidence>
<evidence type="ECO:0000313" key="8">
    <source>
        <dbReference type="EMBL" id="PNR55183.1"/>
    </source>
</evidence>
<reference evidence="9" key="3">
    <citation type="submission" date="2020-12" db="UniProtKB">
        <authorList>
            <consortium name="EnsemblPlants"/>
        </authorList>
    </citation>
    <scope>IDENTIFICATION</scope>
</reference>
<keyword evidence="5 6" id="KW-0934">Plastid</keyword>
<evidence type="ECO:0000259" key="7">
    <source>
        <dbReference type="SMART" id="SM00961"/>
    </source>
</evidence>
<dbReference type="Gene3D" id="3.30.190.10">
    <property type="entry name" value="Ribulose bisphosphate carboxylase, small subunit"/>
    <property type="match status" value="2"/>
</dbReference>
<comment type="miscellaneous">
    <text evidence="5">The basic functional RuBisCO is composed of a large chain homodimer in a 'head-to-tail' conformation. In form I RuBisCO this homodimer is arranged in a barrel-like tetramer with the small subunits forming a tetrameric 'cap' on each end of the 'barrel'.</text>
</comment>
<keyword evidence="1 5" id="KW-0602">Photosynthesis</keyword>
<reference evidence="8 10" key="1">
    <citation type="journal article" date="2008" name="Science">
        <title>The Physcomitrella genome reveals evolutionary insights into the conquest of land by plants.</title>
        <authorList>
            <person name="Rensing S."/>
            <person name="Lang D."/>
            <person name="Zimmer A."/>
            <person name="Terry A."/>
            <person name="Salamov A."/>
            <person name="Shapiro H."/>
            <person name="Nishiyama T."/>
            <person name="Perroud P.-F."/>
            <person name="Lindquist E."/>
            <person name="Kamisugi Y."/>
            <person name="Tanahashi T."/>
            <person name="Sakakibara K."/>
            <person name="Fujita T."/>
            <person name="Oishi K."/>
            <person name="Shin-I T."/>
            <person name="Kuroki Y."/>
            <person name="Toyoda A."/>
            <person name="Suzuki Y."/>
            <person name="Hashimoto A."/>
            <person name="Yamaguchi K."/>
            <person name="Sugano A."/>
            <person name="Kohara Y."/>
            <person name="Fujiyama A."/>
            <person name="Anterola A."/>
            <person name="Aoki S."/>
            <person name="Ashton N."/>
            <person name="Barbazuk W.B."/>
            <person name="Barker E."/>
            <person name="Bennetzen J."/>
            <person name="Bezanilla M."/>
            <person name="Blankenship R."/>
            <person name="Cho S.H."/>
            <person name="Dutcher S."/>
            <person name="Estelle M."/>
            <person name="Fawcett J.A."/>
            <person name="Gundlach H."/>
            <person name="Hanada K."/>
            <person name="Heyl A."/>
            <person name="Hicks K.A."/>
            <person name="Hugh J."/>
            <person name="Lohr M."/>
            <person name="Mayer K."/>
            <person name="Melkozernov A."/>
            <person name="Murata T."/>
            <person name="Nelson D."/>
            <person name="Pils B."/>
            <person name="Prigge M."/>
            <person name="Reiss B."/>
            <person name="Renner T."/>
            <person name="Rombauts S."/>
            <person name="Rushton P."/>
            <person name="Sanderfoot A."/>
            <person name="Schween G."/>
            <person name="Shiu S.-H."/>
            <person name="Stueber K."/>
            <person name="Theodoulou F.L."/>
            <person name="Tu H."/>
            <person name="Van de Peer Y."/>
            <person name="Verrier P.J."/>
            <person name="Waters E."/>
            <person name="Wood A."/>
            <person name="Yang L."/>
            <person name="Cove D."/>
            <person name="Cuming A."/>
            <person name="Hasebe M."/>
            <person name="Lucas S."/>
            <person name="Mishler D.B."/>
            <person name="Reski R."/>
            <person name="Grigoriev I."/>
            <person name="Quatrano R.S."/>
            <person name="Boore J.L."/>
        </authorList>
    </citation>
    <scope>NUCLEOTIDE SEQUENCE [LARGE SCALE GENOMIC DNA]</scope>
    <source>
        <strain evidence="9 10">cv. Gransden 2004</strain>
    </source>
</reference>
<dbReference type="GO" id="GO:0019253">
    <property type="term" value="P:reductive pentose-phosphate cycle"/>
    <property type="evidence" value="ECO:0007669"/>
    <property type="project" value="UniProtKB-UniRule"/>
</dbReference>
<feature type="domain" description="Ribulose bisphosphate carboxylase small subunit" evidence="7">
    <location>
        <begin position="189"/>
        <end position="281"/>
    </location>
</feature>
<dbReference type="Gramene" id="Pp3c4_11770V3.1">
    <property type="protein sequence ID" value="Pp3c4_11770V3.1"/>
    <property type="gene ID" value="Pp3c4_11770"/>
</dbReference>
<dbReference type="GO" id="GO:0016984">
    <property type="term" value="F:ribulose-bisphosphate carboxylase activity"/>
    <property type="evidence" value="ECO:0007669"/>
    <property type="project" value="UniProtKB-UniRule"/>
</dbReference>
<comment type="function">
    <text evidence="5 6">RuBisCO catalyzes two reactions: the carboxylation of D-ribulose 1,5-bisphosphate, the primary event in carbon dioxide fixation, as well as the oxidative fragmentation of the pentose substrate. Both reactions occur simultaneously and in competition at the same active site. Although the small subunit is not catalytic it is essential for maximal activity.</text>
</comment>
<dbReference type="PANTHER" id="PTHR31262:SF0">
    <property type="entry name" value="RIBULOSE BISPHOSPHATE CARBOXYLASE SMALL SUBUNIT, CHLOROPLASTIC 1"/>
    <property type="match status" value="1"/>
</dbReference>
<keyword evidence="4 5" id="KW-0120">Carbon dioxide fixation</keyword>
<dbReference type="InterPro" id="IPR036385">
    <property type="entry name" value="RuBisCO_ssu_sf"/>
</dbReference>
<comment type="subcellular location">
    <subcellularLocation>
        <location evidence="5">Plastid</location>
        <location evidence="5">Chloroplast</location>
    </subcellularLocation>
</comment>
<organism evidence="8">
    <name type="scientific">Physcomitrium patens</name>
    <name type="common">Spreading-leaved earth moss</name>
    <name type="synonym">Physcomitrella patens</name>
    <dbReference type="NCBI Taxonomy" id="3218"/>
    <lineage>
        <taxon>Eukaryota</taxon>
        <taxon>Viridiplantae</taxon>
        <taxon>Streptophyta</taxon>
        <taxon>Embryophyta</taxon>
        <taxon>Bryophyta</taxon>
        <taxon>Bryophytina</taxon>
        <taxon>Bryopsida</taxon>
        <taxon>Funariidae</taxon>
        <taxon>Funariales</taxon>
        <taxon>Funariaceae</taxon>
        <taxon>Physcomitrium</taxon>
    </lineage>
</organism>
<dbReference type="Proteomes" id="UP000006727">
    <property type="component" value="Chromosome 4"/>
</dbReference>
<dbReference type="PRINTS" id="PR00152">
    <property type="entry name" value="RUBISCOSMALL"/>
</dbReference>
<dbReference type="PaxDb" id="3218-PP1S227_129V6.1"/>
<keyword evidence="2 5" id="KW-0113">Calvin cycle</keyword>
<dbReference type="AlphaFoldDB" id="A0A2K1KN28"/>
<accession>A0A2K1KN28</accession>
<reference evidence="8 10" key="2">
    <citation type="journal article" date="2018" name="Plant J.">
        <title>The Physcomitrella patens chromosome-scale assembly reveals moss genome structure and evolution.</title>
        <authorList>
            <person name="Lang D."/>
            <person name="Ullrich K.K."/>
            <person name="Murat F."/>
            <person name="Fuchs J."/>
            <person name="Jenkins J."/>
            <person name="Haas F.B."/>
            <person name="Piednoel M."/>
            <person name="Gundlach H."/>
            <person name="Van Bel M."/>
            <person name="Meyberg R."/>
            <person name="Vives C."/>
            <person name="Morata J."/>
            <person name="Symeonidi A."/>
            <person name="Hiss M."/>
            <person name="Muchero W."/>
            <person name="Kamisugi Y."/>
            <person name="Saleh O."/>
            <person name="Blanc G."/>
            <person name="Decker E.L."/>
            <person name="van Gessel N."/>
            <person name="Grimwood J."/>
            <person name="Hayes R.D."/>
            <person name="Graham S.W."/>
            <person name="Gunter L.E."/>
            <person name="McDaniel S.F."/>
            <person name="Hoernstein S.N.W."/>
            <person name="Larsson A."/>
            <person name="Li F.W."/>
            <person name="Perroud P.F."/>
            <person name="Phillips J."/>
            <person name="Ranjan P."/>
            <person name="Rokshar D.S."/>
            <person name="Rothfels C.J."/>
            <person name="Schneider L."/>
            <person name="Shu S."/>
            <person name="Stevenson D.W."/>
            <person name="Thummler F."/>
            <person name="Tillich M."/>
            <person name="Villarreal Aguilar J.C."/>
            <person name="Widiez T."/>
            <person name="Wong G.K."/>
            <person name="Wymore A."/>
            <person name="Zhang Y."/>
            <person name="Zimmer A.D."/>
            <person name="Quatrano R.S."/>
            <person name="Mayer K.F.X."/>
            <person name="Goodstein D."/>
            <person name="Casacuberta J.M."/>
            <person name="Vandepoele K."/>
            <person name="Reski R."/>
            <person name="Cuming A.C."/>
            <person name="Tuskan G.A."/>
            <person name="Maumus F."/>
            <person name="Salse J."/>
            <person name="Schmutz J."/>
            <person name="Rensing S.A."/>
        </authorList>
    </citation>
    <scope>NUCLEOTIDE SEQUENCE [LARGE SCALE GENOMIC DNA]</scope>
    <source>
        <strain evidence="9 10">cv. Gransden 2004</strain>
    </source>
</reference>
<dbReference type="InParanoid" id="A0A2K1KN28"/>
<dbReference type="InterPro" id="IPR000894">
    <property type="entry name" value="RuBisCO_ssu_dom"/>
</dbReference>
<dbReference type="PANTHER" id="PTHR31262">
    <property type="entry name" value="RIBULOSE BISPHOSPHATE CARBOXYLASE SMALL CHAIN 1, CHLOROPLASTIC"/>
    <property type="match status" value="1"/>
</dbReference>
<comment type="subunit">
    <text evidence="5 6">Heterohexadecamer of 8 large and 8 small subunits.</text>
</comment>
<dbReference type="InterPro" id="IPR024681">
    <property type="entry name" value="RuBisCO_ssu"/>
</dbReference>
<evidence type="ECO:0000256" key="4">
    <source>
        <dbReference type="ARBA" id="ARBA00023300"/>
    </source>
</evidence>
<evidence type="ECO:0000313" key="10">
    <source>
        <dbReference type="Proteomes" id="UP000006727"/>
    </source>
</evidence>
<keyword evidence="10" id="KW-1185">Reference proteome</keyword>